<keyword evidence="2" id="KW-1185">Reference proteome</keyword>
<dbReference type="EMBL" id="JAHZIK010002750">
    <property type="protein sequence ID" value="MBW7461178.1"/>
    <property type="molecule type" value="Genomic_DNA"/>
</dbReference>
<dbReference type="Proteomes" id="UP001519887">
    <property type="component" value="Unassembled WGS sequence"/>
</dbReference>
<gene>
    <name evidence="1" type="ORF">K0U00_44700</name>
</gene>
<organism evidence="1 2">
    <name type="scientific">Paenibacillus sepulcri</name>
    <dbReference type="NCBI Taxonomy" id="359917"/>
    <lineage>
        <taxon>Bacteria</taxon>
        <taxon>Bacillati</taxon>
        <taxon>Bacillota</taxon>
        <taxon>Bacilli</taxon>
        <taxon>Bacillales</taxon>
        <taxon>Paenibacillaceae</taxon>
        <taxon>Paenibacillus</taxon>
    </lineage>
</organism>
<name>A0ABS7CJU9_9BACL</name>
<feature type="non-terminal residue" evidence="1">
    <location>
        <position position="1"/>
    </location>
</feature>
<sequence>DGSSGGMKAAECPVMLAEKLTAAIAFALPPVRQRIPGGVLLVGRRTGRPFGVQEIGEAAALLPNIHQLLQSSRSEEQTSEVYPDSY</sequence>
<reference evidence="1 2" key="1">
    <citation type="submission" date="2021-07" db="EMBL/GenBank/DDBJ databases">
        <title>Paenibacillus radiodurans sp. nov., isolated from the southeastern edge of Tengger Desert.</title>
        <authorList>
            <person name="Zhang G."/>
        </authorList>
    </citation>
    <scope>NUCLEOTIDE SEQUENCE [LARGE SCALE GENOMIC DNA]</scope>
    <source>
        <strain evidence="1 2">CCM 7311</strain>
    </source>
</reference>
<evidence type="ECO:0000313" key="1">
    <source>
        <dbReference type="EMBL" id="MBW7461178.1"/>
    </source>
</evidence>
<dbReference type="Gene3D" id="3.30.450.40">
    <property type="match status" value="1"/>
</dbReference>
<accession>A0ABS7CJU9</accession>
<evidence type="ECO:0000313" key="2">
    <source>
        <dbReference type="Proteomes" id="UP001519887"/>
    </source>
</evidence>
<comment type="caution">
    <text evidence="1">The sequence shown here is derived from an EMBL/GenBank/DDBJ whole genome shotgun (WGS) entry which is preliminary data.</text>
</comment>
<dbReference type="InterPro" id="IPR029016">
    <property type="entry name" value="GAF-like_dom_sf"/>
</dbReference>
<protein>
    <submittedName>
        <fullName evidence="1">Uncharacterized protein</fullName>
    </submittedName>
</protein>
<proteinExistence type="predicted"/>